<comment type="catalytic activity">
    <reaction evidence="12">
        <text>L-serine + acetyl-CoA = O-acetyl-L-serine + CoA</text>
        <dbReference type="Rhea" id="RHEA:24560"/>
        <dbReference type="ChEBI" id="CHEBI:33384"/>
        <dbReference type="ChEBI" id="CHEBI:57287"/>
        <dbReference type="ChEBI" id="CHEBI:57288"/>
        <dbReference type="ChEBI" id="CHEBI:58340"/>
        <dbReference type="EC" id="2.3.1.30"/>
    </reaction>
</comment>
<dbReference type="FunFam" id="1.10.3130.10:FF:000003">
    <property type="entry name" value="Serine acetyltransferase"/>
    <property type="match status" value="1"/>
</dbReference>
<comment type="pathway">
    <text evidence="2">Amino-acid biosynthesis; L-cysteine biosynthesis; L-cysteine from L-serine: step 1/2.</text>
</comment>
<dbReference type="EC" id="2.3.1.30" evidence="4"/>
<dbReference type="NCBIfam" id="TIGR01172">
    <property type="entry name" value="cysE"/>
    <property type="match status" value="1"/>
</dbReference>
<dbReference type="InterPro" id="IPR045304">
    <property type="entry name" value="LbH_SAT"/>
</dbReference>
<gene>
    <name evidence="13" type="ORF">UFOPK2362_00690</name>
</gene>
<keyword evidence="9" id="KW-0677">Repeat</keyword>
<evidence type="ECO:0000256" key="9">
    <source>
        <dbReference type="ARBA" id="ARBA00022737"/>
    </source>
</evidence>
<dbReference type="PANTHER" id="PTHR42811">
    <property type="entry name" value="SERINE ACETYLTRANSFERASE"/>
    <property type="match status" value="1"/>
</dbReference>
<dbReference type="GO" id="GO:0009001">
    <property type="term" value="F:serine O-acetyltransferase activity"/>
    <property type="evidence" value="ECO:0007669"/>
    <property type="project" value="UniProtKB-EC"/>
</dbReference>
<dbReference type="EMBL" id="CAEZXI010000066">
    <property type="protein sequence ID" value="CAB4685826.1"/>
    <property type="molecule type" value="Genomic_DNA"/>
</dbReference>
<keyword evidence="7" id="KW-0028">Amino-acid biosynthesis</keyword>
<dbReference type="InterPro" id="IPR053376">
    <property type="entry name" value="Serine_acetyltransferase"/>
</dbReference>
<keyword evidence="11" id="KW-0012">Acyltransferase</keyword>
<evidence type="ECO:0000256" key="12">
    <source>
        <dbReference type="ARBA" id="ARBA00049486"/>
    </source>
</evidence>
<evidence type="ECO:0000256" key="4">
    <source>
        <dbReference type="ARBA" id="ARBA00013266"/>
    </source>
</evidence>
<evidence type="ECO:0000256" key="6">
    <source>
        <dbReference type="ARBA" id="ARBA00022490"/>
    </source>
</evidence>
<evidence type="ECO:0000256" key="2">
    <source>
        <dbReference type="ARBA" id="ARBA00004876"/>
    </source>
</evidence>
<comment type="similarity">
    <text evidence="3">Belongs to the transferase hexapeptide repeat family.</text>
</comment>
<accession>A0A6J6NI56</accession>
<dbReference type="InterPro" id="IPR011004">
    <property type="entry name" value="Trimer_LpxA-like_sf"/>
</dbReference>
<organism evidence="13">
    <name type="scientific">freshwater metagenome</name>
    <dbReference type="NCBI Taxonomy" id="449393"/>
    <lineage>
        <taxon>unclassified sequences</taxon>
        <taxon>metagenomes</taxon>
        <taxon>ecological metagenomes</taxon>
    </lineage>
</organism>
<evidence type="ECO:0000313" key="13">
    <source>
        <dbReference type="EMBL" id="CAB4685826.1"/>
    </source>
</evidence>
<keyword evidence="6" id="KW-0963">Cytoplasm</keyword>
<sequence>MIKQILEDIDTAKAKDPAARNRLEVALTYPGVHALWGHRISHFLWRINLKLIARIHANLLRSVTGIEIHPAAKIGRRFFIDHGMGVVIGATAVIGDDVMIYHNVTLGAKSNVGVTAKDKRHPTIGNNVLIGAGAKVLGNINIGDGSKIAANSVVTKDLLPQSTVETGDSFVI</sequence>
<dbReference type="CDD" id="cd03354">
    <property type="entry name" value="LbH_SAT"/>
    <property type="match status" value="1"/>
</dbReference>
<dbReference type="InterPro" id="IPR005881">
    <property type="entry name" value="Ser_O-AcTrfase"/>
</dbReference>
<dbReference type="NCBIfam" id="NF041874">
    <property type="entry name" value="EPS_EpsC"/>
    <property type="match status" value="1"/>
</dbReference>
<dbReference type="SUPFAM" id="SSF51161">
    <property type="entry name" value="Trimeric LpxA-like enzymes"/>
    <property type="match status" value="1"/>
</dbReference>
<dbReference type="PIRSF" id="PIRSF000441">
    <property type="entry name" value="CysE"/>
    <property type="match status" value="1"/>
</dbReference>
<protein>
    <recommendedName>
        <fullName evidence="5">Serine acetyltransferase</fullName>
        <ecNumber evidence="4">2.3.1.30</ecNumber>
    </recommendedName>
</protein>
<evidence type="ECO:0000256" key="10">
    <source>
        <dbReference type="ARBA" id="ARBA00023192"/>
    </source>
</evidence>
<dbReference type="GO" id="GO:0006535">
    <property type="term" value="P:cysteine biosynthetic process from serine"/>
    <property type="evidence" value="ECO:0007669"/>
    <property type="project" value="InterPro"/>
</dbReference>
<dbReference type="InterPro" id="IPR042122">
    <property type="entry name" value="Ser_AcTrfase_N_sf"/>
</dbReference>
<evidence type="ECO:0000256" key="7">
    <source>
        <dbReference type="ARBA" id="ARBA00022605"/>
    </source>
</evidence>
<reference evidence="13" key="1">
    <citation type="submission" date="2020-05" db="EMBL/GenBank/DDBJ databases">
        <authorList>
            <person name="Chiriac C."/>
            <person name="Salcher M."/>
            <person name="Ghai R."/>
            <person name="Kavagutti S V."/>
        </authorList>
    </citation>
    <scope>NUCLEOTIDE SEQUENCE</scope>
</reference>
<evidence type="ECO:0000256" key="11">
    <source>
        <dbReference type="ARBA" id="ARBA00023315"/>
    </source>
</evidence>
<dbReference type="PROSITE" id="PS00101">
    <property type="entry name" value="HEXAPEP_TRANSFERASES"/>
    <property type="match status" value="1"/>
</dbReference>
<proteinExistence type="inferred from homology"/>
<dbReference type="Pfam" id="PF00132">
    <property type="entry name" value="Hexapep"/>
    <property type="match status" value="1"/>
</dbReference>
<dbReference type="Gene3D" id="1.10.3130.10">
    <property type="entry name" value="serine acetyltransferase, domain 1"/>
    <property type="match status" value="1"/>
</dbReference>
<comment type="subcellular location">
    <subcellularLocation>
        <location evidence="1">Cytoplasm</location>
    </subcellularLocation>
</comment>
<dbReference type="GO" id="GO:0005737">
    <property type="term" value="C:cytoplasm"/>
    <property type="evidence" value="ECO:0007669"/>
    <property type="project" value="UniProtKB-SubCell"/>
</dbReference>
<keyword evidence="8" id="KW-0808">Transferase</keyword>
<dbReference type="InterPro" id="IPR018357">
    <property type="entry name" value="Hexapep_transf_CS"/>
</dbReference>
<evidence type="ECO:0000256" key="3">
    <source>
        <dbReference type="ARBA" id="ARBA00007274"/>
    </source>
</evidence>
<dbReference type="InterPro" id="IPR001451">
    <property type="entry name" value="Hexapep"/>
</dbReference>
<dbReference type="FunFam" id="2.160.10.10:FF:000007">
    <property type="entry name" value="Serine acetyltransferase"/>
    <property type="match status" value="1"/>
</dbReference>
<name>A0A6J6NI56_9ZZZZ</name>
<keyword evidence="10" id="KW-0198">Cysteine biosynthesis</keyword>
<dbReference type="Gene3D" id="2.160.10.10">
    <property type="entry name" value="Hexapeptide repeat proteins"/>
    <property type="match status" value="1"/>
</dbReference>
<evidence type="ECO:0000256" key="1">
    <source>
        <dbReference type="ARBA" id="ARBA00004496"/>
    </source>
</evidence>
<evidence type="ECO:0000256" key="5">
    <source>
        <dbReference type="ARBA" id="ARBA00018522"/>
    </source>
</evidence>
<dbReference type="AlphaFoldDB" id="A0A6J6NI56"/>
<evidence type="ECO:0000256" key="8">
    <source>
        <dbReference type="ARBA" id="ARBA00022679"/>
    </source>
</evidence>